<dbReference type="InterPro" id="IPR027417">
    <property type="entry name" value="P-loop_NTPase"/>
</dbReference>
<dbReference type="InterPro" id="IPR007413">
    <property type="entry name" value="YcjX-like"/>
</dbReference>
<comment type="caution">
    <text evidence="1">The sequence shown here is derived from an EMBL/GenBank/DDBJ whole genome shotgun (WGS) entry which is preliminary data.</text>
</comment>
<dbReference type="Proteomes" id="UP000619743">
    <property type="component" value="Unassembled WGS sequence"/>
</dbReference>
<proteinExistence type="predicted"/>
<dbReference type="SUPFAM" id="SSF52540">
    <property type="entry name" value="P-loop containing nucleoside triphosphate hydrolases"/>
    <property type="match status" value="1"/>
</dbReference>
<dbReference type="PANTHER" id="PTHR38605">
    <property type="entry name" value="ATPASE-RELATED"/>
    <property type="match status" value="1"/>
</dbReference>
<protein>
    <recommendedName>
        <fullName evidence="3">YcjX family protein</fullName>
    </recommendedName>
</protein>
<organism evidence="1 2">
    <name type="scientific">Neiella marina</name>
    <dbReference type="NCBI Taxonomy" id="508461"/>
    <lineage>
        <taxon>Bacteria</taxon>
        <taxon>Pseudomonadati</taxon>
        <taxon>Pseudomonadota</taxon>
        <taxon>Gammaproteobacteria</taxon>
        <taxon>Alteromonadales</taxon>
        <taxon>Echinimonadaceae</taxon>
        <taxon>Neiella</taxon>
    </lineage>
</organism>
<dbReference type="Pfam" id="PF04317">
    <property type="entry name" value="DUF463"/>
    <property type="match status" value="1"/>
</dbReference>
<evidence type="ECO:0000313" key="2">
    <source>
        <dbReference type="Proteomes" id="UP000619743"/>
    </source>
</evidence>
<dbReference type="PIRSF" id="PIRSF019381">
    <property type="entry name" value="YcjX"/>
    <property type="match status" value="1"/>
</dbReference>
<name>A0A8J2U4V9_9GAMM</name>
<dbReference type="PANTHER" id="PTHR38605:SF1">
    <property type="entry name" value="ATPASE"/>
    <property type="match status" value="1"/>
</dbReference>
<keyword evidence="2" id="KW-1185">Reference proteome</keyword>
<sequence>MELKQAAKQVVQSANTLIERARSQQLTLAVTGLSRSGKTAFITSLINQLQQGNSAEHMPLLDVARQRRLISAKQVAQPHLDVASFRYLSGLRSLSGVAPEWPKATDTISEVRLEICFRPKHKSWLGSGDSSKLLLDIVDYPGEWLLDLPMLQMDFQQWSEQQWQLMEQAPRAEAAARWITEAEGLLGREPDDDAIHQCADSYAALLKHFKDQLGLSLLQPGRLLMPGELVGTPALAFFPMPQQRLLNEPASEALWQLLSARYEYYVNHVVKGFFKRFFRHFDRQVVLVDCLQPLNEGAAHFREMQQALTQVMSCFQYGKQGWWRQLFEPKIDRLLVAATKADHVTNEQFDALGKLLAELCQGAESQALDNDIQIQHQPLASIRSTRFGHVKQGSQTIPALKGLRLSDGKPITLFPGQVPAGLPSEAFFAQHSFDFVDFAPPARQSDYAPLPHIGMDKAIEFLLGDVLK</sequence>
<reference evidence="2" key="1">
    <citation type="journal article" date="2019" name="Int. J. Syst. Evol. Microbiol.">
        <title>The Global Catalogue of Microorganisms (GCM) 10K type strain sequencing project: providing services to taxonomists for standard genome sequencing and annotation.</title>
        <authorList>
            <consortium name="The Broad Institute Genomics Platform"/>
            <consortium name="The Broad Institute Genome Sequencing Center for Infectious Disease"/>
            <person name="Wu L."/>
            <person name="Ma J."/>
        </authorList>
    </citation>
    <scope>NUCLEOTIDE SEQUENCE [LARGE SCALE GENOMIC DNA]</scope>
    <source>
        <strain evidence="2">CGMCC 1.10130</strain>
    </source>
</reference>
<gene>
    <name evidence="1" type="ORF">GCM10011369_16790</name>
</gene>
<evidence type="ECO:0008006" key="3">
    <source>
        <dbReference type="Google" id="ProtNLM"/>
    </source>
</evidence>
<evidence type="ECO:0000313" key="1">
    <source>
        <dbReference type="EMBL" id="GGA75587.1"/>
    </source>
</evidence>
<dbReference type="EMBL" id="BMDX01000007">
    <property type="protein sequence ID" value="GGA75587.1"/>
    <property type="molecule type" value="Genomic_DNA"/>
</dbReference>
<dbReference type="OrthoDB" id="9777645at2"/>
<accession>A0A8J2U4V9</accession>
<dbReference type="AlphaFoldDB" id="A0A8J2U4V9"/>
<dbReference type="RefSeq" id="WP_087506015.1">
    <property type="nucleotide sequence ID" value="NZ_BMDX01000007.1"/>
</dbReference>